<keyword evidence="2" id="KW-0813">Transport</keyword>
<sequence length="115" mass="12301">MKAVRVVPHDIEVWARPGESVVDALRRYGWRSPYKCRRGGCGACRAQLRAGELLYPRAVADSVLSATEQAAGACLPCRAVPLTDVVIDLGSQPLRAVLASSAPHKNPDPAEQEGP</sequence>
<evidence type="ECO:0000256" key="3">
    <source>
        <dbReference type="ARBA" id="ARBA00022714"/>
    </source>
</evidence>
<dbReference type="InterPro" id="IPR012675">
    <property type="entry name" value="Beta-grasp_dom_sf"/>
</dbReference>
<accession>A0ABQ2HYX0</accession>
<dbReference type="PANTHER" id="PTHR43112">
    <property type="entry name" value="FERREDOXIN"/>
    <property type="match status" value="1"/>
</dbReference>
<dbReference type="PROSITE" id="PS00197">
    <property type="entry name" value="2FE2S_FER_1"/>
    <property type="match status" value="1"/>
</dbReference>
<dbReference type="PANTHER" id="PTHR43112:SF3">
    <property type="entry name" value="FERREDOXIN-2, CHLOROPLASTIC"/>
    <property type="match status" value="1"/>
</dbReference>
<dbReference type="Proteomes" id="UP000597656">
    <property type="component" value="Unassembled WGS sequence"/>
</dbReference>
<organism evidence="10 11">
    <name type="scientific">Lentzea pudingi</name>
    <dbReference type="NCBI Taxonomy" id="1789439"/>
    <lineage>
        <taxon>Bacteria</taxon>
        <taxon>Bacillati</taxon>
        <taxon>Actinomycetota</taxon>
        <taxon>Actinomycetes</taxon>
        <taxon>Pseudonocardiales</taxon>
        <taxon>Pseudonocardiaceae</taxon>
        <taxon>Lentzea</taxon>
    </lineage>
</organism>
<keyword evidence="7" id="KW-0411">Iron-sulfur</keyword>
<evidence type="ECO:0000256" key="7">
    <source>
        <dbReference type="ARBA" id="ARBA00023014"/>
    </source>
</evidence>
<evidence type="ECO:0000256" key="8">
    <source>
        <dbReference type="ARBA" id="ARBA00034078"/>
    </source>
</evidence>
<evidence type="ECO:0000256" key="4">
    <source>
        <dbReference type="ARBA" id="ARBA00022723"/>
    </source>
</evidence>
<dbReference type="EMBL" id="BMNC01000004">
    <property type="protein sequence ID" value="GGM92874.1"/>
    <property type="molecule type" value="Genomic_DNA"/>
</dbReference>
<comment type="similarity">
    <text evidence="1">Belongs to the 2Fe2S plant-type ferredoxin family.</text>
</comment>
<dbReference type="InterPro" id="IPR036010">
    <property type="entry name" value="2Fe-2S_ferredoxin-like_sf"/>
</dbReference>
<reference evidence="11" key="1">
    <citation type="journal article" date="2019" name="Int. J. Syst. Evol. Microbiol.">
        <title>The Global Catalogue of Microorganisms (GCM) 10K type strain sequencing project: providing services to taxonomists for standard genome sequencing and annotation.</title>
        <authorList>
            <consortium name="The Broad Institute Genomics Platform"/>
            <consortium name="The Broad Institute Genome Sequencing Center for Infectious Disease"/>
            <person name="Wu L."/>
            <person name="Ma J."/>
        </authorList>
    </citation>
    <scope>NUCLEOTIDE SEQUENCE [LARGE SCALE GENOMIC DNA]</scope>
    <source>
        <strain evidence="11">CGMCC 4.7319</strain>
    </source>
</reference>
<dbReference type="InterPro" id="IPR001041">
    <property type="entry name" value="2Fe-2S_ferredoxin-type"/>
</dbReference>
<evidence type="ECO:0000256" key="2">
    <source>
        <dbReference type="ARBA" id="ARBA00022448"/>
    </source>
</evidence>
<evidence type="ECO:0000256" key="1">
    <source>
        <dbReference type="ARBA" id="ARBA00007874"/>
    </source>
</evidence>
<keyword evidence="3" id="KW-0001">2Fe-2S</keyword>
<keyword evidence="5" id="KW-0249">Electron transport</keyword>
<keyword evidence="4" id="KW-0479">Metal-binding</keyword>
<proteinExistence type="inferred from homology"/>
<dbReference type="SUPFAM" id="SSF54292">
    <property type="entry name" value="2Fe-2S ferredoxin-like"/>
    <property type="match status" value="1"/>
</dbReference>
<evidence type="ECO:0000256" key="6">
    <source>
        <dbReference type="ARBA" id="ARBA00023004"/>
    </source>
</evidence>
<keyword evidence="6" id="KW-0408">Iron</keyword>
<evidence type="ECO:0000313" key="10">
    <source>
        <dbReference type="EMBL" id="GGM92874.1"/>
    </source>
</evidence>
<dbReference type="RefSeq" id="WP_189155603.1">
    <property type="nucleotide sequence ID" value="NZ_BMNC01000004.1"/>
</dbReference>
<gene>
    <name evidence="10" type="ORF">GCM10011609_32930</name>
</gene>
<evidence type="ECO:0000313" key="11">
    <source>
        <dbReference type="Proteomes" id="UP000597656"/>
    </source>
</evidence>
<comment type="caution">
    <text evidence="10">The sequence shown here is derived from an EMBL/GenBank/DDBJ whole genome shotgun (WGS) entry which is preliminary data.</text>
</comment>
<dbReference type="InterPro" id="IPR006058">
    <property type="entry name" value="2Fe2S_fd_BS"/>
</dbReference>
<protein>
    <recommendedName>
        <fullName evidence="9">2Fe-2S ferredoxin-type domain-containing protein</fullName>
    </recommendedName>
</protein>
<evidence type="ECO:0000256" key="5">
    <source>
        <dbReference type="ARBA" id="ARBA00022982"/>
    </source>
</evidence>
<comment type="cofactor">
    <cofactor evidence="8">
        <name>[2Fe-2S] cluster</name>
        <dbReference type="ChEBI" id="CHEBI:190135"/>
    </cofactor>
</comment>
<keyword evidence="11" id="KW-1185">Reference proteome</keyword>
<dbReference type="Gene3D" id="3.10.20.30">
    <property type="match status" value="1"/>
</dbReference>
<name>A0ABQ2HYX0_9PSEU</name>
<dbReference type="CDD" id="cd00207">
    <property type="entry name" value="fer2"/>
    <property type="match status" value="1"/>
</dbReference>
<dbReference type="Pfam" id="PF00111">
    <property type="entry name" value="Fer2"/>
    <property type="match status" value="1"/>
</dbReference>
<feature type="domain" description="2Fe-2S ferredoxin-type" evidence="9">
    <location>
        <begin position="2"/>
        <end position="93"/>
    </location>
</feature>
<evidence type="ECO:0000259" key="9">
    <source>
        <dbReference type="PROSITE" id="PS51085"/>
    </source>
</evidence>
<dbReference type="PROSITE" id="PS51085">
    <property type="entry name" value="2FE2S_FER_2"/>
    <property type="match status" value="1"/>
</dbReference>